<comment type="caution">
    <text evidence="1">The sequence shown here is derived from an EMBL/GenBank/DDBJ whole genome shotgun (WGS) entry which is preliminary data.</text>
</comment>
<accession>A0A852W499</accession>
<gene>
    <name evidence="1" type="ORF">HDA37_004233</name>
</gene>
<organism evidence="1 2">
    <name type="scientific">Pseudonocardia alni</name>
    <name type="common">Amycolata alni</name>
    <dbReference type="NCBI Taxonomy" id="33907"/>
    <lineage>
        <taxon>Bacteria</taxon>
        <taxon>Bacillati</taxon>
        <taxon>Actinomycetota</taxon>
        <taxon>Actinomycetes</taxon>
        <taxon>Pseudonocardiales</taxon>
        <taxon>Pseudonocardiaceae</taxon>
        <taxon>Pseudonocardia</taxon>
    </lineage>
</organism>
<dbReference type="GeneID" id="98053925"/>
<dbReference type="EMBL" id="JACCCZ010000001">
    <property type="protein sequence ID" value="NYG03948.1"/>
    <property type="molecule type" value="Genomic_DNA"/>
</dbReference>
<name>A0A852W499_PSEA5</name>
<dbReference type="Proteomes" id="UP000549695">
    <property type="component" value="Unassembled WGS sequence"/>
</dbReference>
<reference evidence="1 2" key="1">
    <citation type="submission" date="2020-07" db="EMBL/GenBank/DDBJ databases">
        <title>Sequencing the genomes of 1000 actinobacteria strains.</title>
        <authorList>
            <person name="Klenk H.-P."/>
        </authorList>
    </citation>
    <scope>NUCLEOTIDE SEQUENCE [LARGE SCALE GENOMIC DNA]</scope>
    <source>
        <strain evidence="1 2">DSM 44749</strain>
    </source>
</reference>
<keyword evidence="2" id="KW-1185">Reference proteome</keyword>
<dbReference type="AlphaFoldDB" id="A0A852W499"/>
<evidence type="ECO:0000313" key="1">
    <source>
        <dbReference type="EMBL" id="NYG03948.1"/>
    </source>
</evidence>
<evidence type="ECO:0000313" key="2">
    <source>
        <dbReference type="Proteomes" id="UP000549695"/>
    </source>
</evidence>
<protein>
    <submittedName>
        <fullName evidence="1">Uncharacterized protein</fullName>
    </submittedName>
</protein>
<proteinExistence type="predicted"/>
<dbReference type="RefSeq" id="WP_179761983.1">
    <property type="nucleotide sequence ID" value="NZ_BAAAJZ010000003.1"/>
</dbReference>
<sequence>MVGTGRRSAEMMASTREHGAELALALALALAPSSAAGDVVTGSSCRCRGMGDLITG</sequence>